<evidence type="ECO:0000259" key="7">
    <source>
        <dbReference type="Pfam" id="PF05199"/>
    </source>
</evidence>
<dbReference type="Proteomes" id="UP000808337">
    <property type="component" value="Unassembled WGS sequence"/>
</dbReference>
<dbReference type="InterPro" id="IPR000172">
    <property type="entry name" value="GMC_OxRdtase_N"/>
</dbReference>
<evidence type="ECO:0000256" key="5">
    <source>
        <dbReference type="ARBA" id="ARBA00023002"/>
    </source>
</evidence>
<name>A0A9D7SYY0_9BACT</name>
<protein>
    <submittedName>
        <fullName evidence="8">GMC family oxidoreductase</fullName>
    </submittedName>
</protein>
<feature type="domain" description="Glucose-methanol-choline oxidoreductase C-terminal" evidence="7">
    <location>
        <begin position="425"/>
        <end position="502"/>
    </location>
</feature>
<dbReference type="AlphaFoldDB" id="A0A9D7SYY0"/>
<evidence type="ECO:0000313" key="8">
    <source>
        <dbReference type="EMBL" id="MBK9984771.1"/>
    </source>
</evidence>
<reference evidence="8 9" key="1">
    <citation type="submission" date="2020-10" db="EMBL/GenBank/DDBJ databases">
        <title>Connecting structure to function with the recovery of over 1000 high-quality activated sludge metagenome-assembled genomes encoding full-length rRNA genes using long-read sequencing.</title>
        <authorList>
            <person name="Singleton C.M."/>
            <person name="Petriglieri F."/>
            <person name="Kristensen J.M."/>
            <person name="Kirkegaard R.H."/>
            <person name="Michaelsen T.Y."/>
            <person name="Andersen M.H."/>
            <person name="Karst S.M."/>
            <person name="Dueholm M.S."/>
            <person name="Nielsen P.H."/>
            <person name="Albertsen M."/>
        </authorList>
    </citation>
    <scope>NUCLEOTIDE SEQUENCE [LARGE SCALE GENOMIC DNA]</scope>
    <source>
        <strain evidence="8">Ribe_18-Q3-R11-54_MAXAC.273</strain>
    </source>
</reference>
<keyword evidence="3" id="KW-0285">Flavoprotein</keyword>
<dbReference type="SUPFAM" id="SSF51905">
    <property type="entry name" value="FAD/NAD(P)-binding domain"/>
    <property type="match status" value="1"/>
</dbReference>
<comment type="caution">
    <text evidence="8">The sequence shown here is derived from an EMBL/GenBank/DDBJ whole genome shotgun (WGS) entry which is preliminary data.</text>
</comment>
<dbReference type="InterPro" id="IPR051473">
    <property type="entry name" value="P2Ox-like"/>
</dbReference>
<dbReference type="GO" id="GO:0016614">
    <property type="term" value="F:oxidoreductase activity, acting on CH-OH group of donors"/>
    <property type="evidence" value="ECO:0007669"/>
    <property type="project" value="InterPro"/>
</dbReference>
<evidence type="ECO:0000256" key="4">
    <source>
        <dbReference type="ARBA" id="ARBA00022827"/>
    </source>
</evidence>
<evidence type="ECO:0000259" key="6">
    <source>
        <dbReference type="Pfam" id="PF00732"/>
    </source>
</evidence>
<dbReference type="EMBL" id="JADKGY010000031">
    <property type="protein sequence ID" value="MBK9984771.1"/>
    <property type="molecule type" value="Genomic_DNA"/>
</dbReference>
<organism evidence="8 9">
    <name type="scientific">Candidatus Opimibacter skivensis</name>
    <dbReference type="NCBI Taxonomy" id="2982028"/>
    <lineage>
        <taxon>Bacteria</taxon>
        <taxon>Pseudomonadati</taxon>
        <taxon>Bacteroidota</taxon>
        <taxon>Saprospiria</taxon>
        <taxon>Saprospirales</taxon>
        <taxon>Saprospiraceae</taxon>
        <taxon>Candidatus Opimibacter</taxon>
    </lineage>
</organism>
<keyword evidence="5" id="KW-0560">Oxidoreductase</keyword>
<evidence type="ECO:0000256" key="2">
    <source>
        <dbReference type="ARBA" id="ARBA00010790"/>
    </source>
</evidence>
<comment type="similarity">
    <text evidence="2">Belongs to the GMC oxidoreductase family.</text>
</comment>
<evidence type="ECO:0000256" key="1">
    <source>
        <dbReference type="ARBA" id="ARBA00001974"/>
    </source>
</evidence>
<sequence length="527" mass="58436">MKKYDVIIIGTGAGGGTIAQKLAPTGKKILILERGQFLPKEVDNWNPHVVYTEGKYRPKEHWYDSEGNPFLPFTHYCVGGNTKVYGAALLRLRERDFEETYHRYGVSPAWPVSYDEMEDYYQQAEQLYHVHGRRGADPTEPPASKPYPFVEIPAEEDMARLNAEITSLGYHPSPIPIGISLPQDHAKINEAASLSYFDGYPDPTESKADSHVIGIKKALTYENVTLITGFHVQRLDTDASGHRVRTVCGFKNGQELEFAADTIIVSCGAINSAALLLKSKSAVHPKGLANSSGLVGRNLMLHNNGTVVAITKKKNNAQFQKSFLISDFYHGKPSFPYPMGTIQLMGKTDPDTLDGLLKDEFGENLPFVANDFGVHSIDFFITTEDLPDHDNKVEVREDGSIQLKYKQNNIEAYQELRKEMITILEKLDQRFDYQLQGTVGYKLGVSGVSHQSGTCRFGNDPATSVLDLNCKAHDLSNLYVVDTSFFPSSGAVNPSLTAIANALRVGDHLIKKWEGTLQTEQPIAAYA</sequence>
<evidence type="ECO:0000256" key="3">
    <source>
        <dbReference type="ARBA" id="ARBA00022630"/>
    </source>
</evidence>
<gene>
    <name evidence="8" type="ORF">IPP15_20815</name>
</gene>
<dbReference type="PANTHER" id="PTHR42784">
    <property type="entry name" value="PYRANOSE 2-OXIDASE"/>
    <property type="match status" value="1"/>
</dbReference>
<dbReference type="PANTHER" id="PTHR42784:SF1">
    <property type="entry name" value="PYRANOSE 2-OXIDASE"/>
    <property type="match status" value="1"/>
</dbReference>
<dbReference type="InterPro" id="IPR007867">
    <property type="entry name" value="GMC_OxRtase_C"/>
</dbReference>
<proteinExistence type="inferred from homology"/>
<dbReference type="Pfam" id="PF05199">
    <property type="entry name" value="GMC_oxred_C"/>
    <property type="match status" value="1"/>
</dbReference>
<keyword evidence="4" id="KW-0274">FAD</keyword>
<comment type="cofactor">
    <cofactor evidence="1">
        <name>FAD</name>
        <dbReference type="ChEBI" id="CHEBI:57692"/>
    </cofactor>
</comment>
<feature type="domain" description="Glucose-methanol-choline oxidoreductase N-terminal" evidence="6">
    <location>
        <begin position="76"/>
        <end position="302"/>
    </location>
</feature>
<dbReference type="InterPro" id="IPR036188">
    <property type="entry name" value="FAD/NAD-bd_sf"/>
</dbReference>
<dbReference type="Gene3D" id="3.50.50.60">
    <property type="entry name" value="FAD/NAD(P)-binding domain"/>
    <property type="match status" value="2"/>
</dbReference>
<dbReference type="GO" id="GO:0050660">
    <property type="term" value="F:flavin adenine dinucleotide binding"/>
    <property type="evidence" value="ECO:0007669"/>
    <property type="project" value="InterPro"/>
</dbReference>
<dbReference type="Pfam" id="PF00732">
    <property type="entry name" value="GMC_oxred_N"/>
    <property type="match status" value="1"/>
</dbReference>
<accession>A0A9D7SYY0</accession>
<evidence type="ECO:0000313" key="9">
    <source>
        <dbReference type="Proteomes" id="UP000808337"/>
    </source>
</evidence>